<evidence type="ECO:0000256" key="6">
    <source>
        <dbReference type="ARBA" id="ARBA00023002"/>
    </source>
</evidence>
<evidence type="ECO:0000256" key="1">
    <source>
        <dbReference type="ARBA" id="ARBA00001974"/>
    </source>
</evidence>
<keyword evidence="6" id="KW-0560">Oxidoreductase</keyword>
<dbReference type="Pfam" id="PF21895">
    <property type="entry name" value="MTHFR_C"/>
    <property type="match status" value="1"/>
</dbReference>
<evidence type="ECO:0000313" key="10">
    <source>
        <dbReference type="Proteomes" id="UP000001072"/>
    </source>
</evidence>
<dbReference type="GO" id="GO:0071949">
    <property type="term" value="F:FAD binding"/>
    <property type="evidence" value="ECO:0007669"/>
    <property type="project" value="TreeGrafter"/>
</dbReference>
<dbReference type="InterPro" id="IPR029041">
    <property type="entry name" value="FAD-linked_oxidoreductase-like"/>
</dbReference>
<keyword evidence="10" id="KW-1185">Reference proteome</keyword>
<dbReference type="Gene3D" id="3.20.20.220">
    <property type="match status" value="1"/>
</dbReference>
<dbReference type="PANTHER" id="PTHR45754:SF1">
    <property type="entry name" value="METHYLENETETRAHYDROFOLATE REDUCTASE 1"/>
    <property type="match status" value="1"/>
</dbReference>
<dbReference type="InParanoid" id="F4S8A9"/>
<dbReference type="KEGG" id="mlr:MELLADRAFT_45803"/>
<evidence type="ECO:0000256" key="2">
    <source>
        <dbReference type="ARBA" id="ARBA00004777"/>
    </source>
</evidence>
<comment type="cofactor">
    <cofactor evidence="1">
        <name>FAD</name>
        <dbReference type="ChEBI" id="CHEBI:57692"/>
    </cofactor>
</comment>
<sequence length="592" mass="67367">MKRIDELIKSLNESNQVYFTFEFFPPKTIDGLQNLQTRIQRMIKLNPSMIHFTWGPNGSTFKTSLGLVSFVQIELGFPTCLHLTCTNLSIDLLNQALNEAKKLGIVNILALRGDPPRPNEYTTDPTTTTTTTTEFNHAIDLVKYINLNYPKTFCLGVAGYPEGSSEYDSNQELNFLKEKVNAGAEFIVSQLFYDTQTFLDWYHDCRRVGNVPIIPSIMPIQSYESFRRLTALTKIKVPQTILDSLSPIQTNDQAVKDFGLKLSLETIRTLRSHHINSFHLCTLNLEVTITRLLSSLNWTTPSMSSTTTTTLLLPPNDSRILPIVQPGLEPNTWDEFPNGRFGDSRSPAYGKIDQYYGGIGKLSCDSLTGLKQWGSPKSEAEITDLFVRYTKREIDSTPWSDTPLLEESDLISDTILKMNMKGYWTISSQPACDGFPSDNQFVGFGPKGGYIYQKSFVEFFLNQTQLEILLMAIEMENSKAEVGMLKYFAGKRNSDEIKSNVNVGETNVVTWGVFRSAEVVTTTIIELNSFKTWKDEAFEIWSSWESLFHHQTDHQTKTLINSIGNEKWLCTIIDHDFKLEEKLWKFLEFNCI</sequence>
<keyword evidence="5" id="KW-0274">FAD</keyword>
<keyword evidence="4" id="KW-0285">Flavoprotein</keyword>
<feature type="domain" description="MTHFR SAM-binding regulatory" evidence="8">
    <location>
        <begin position="331"/>
        <end position="588"/>
    </location>
</feature>
<evidence type="ECO:0000256" key="7">
    <source>
        <dbReference type="RuleBase" id="RU004254"/>
    </source>
</evidence>
<dbReference type="GO" id="GO:0009086">
    <property type="term" value="P:methionine biosynthetic process"/>
    <property type="evidence" value="ECO:0007669"/>
    <property type="project" value="TreeGrafter"/>
</dbReference>
<dbReference type="EMBL" id="GL883164">
    <property type="protein sequence ID" value="EGF99120.1"/>
    <property type="molecule type" value="Genomic_DNA"/>
</dbReference>
<gene>
    <name evidence="9" type="ORF">MELLADRAFT_45803</name>
</gene>
<dbReference type="InterPro" id="IPR003171">
    <property type="entry name" value="Mehydrof_redctse-like"/>
</dbReference>
<dbReference type="Pfam" id="PF02219">
    <property type="entry name" value="MTHFR"/>
    <property type="match status" value="1"/>
</dbReference>
<reference evidence="10" key="1">
    <citation type="journal article" date="2011" name="Proc. Natl. Acad. Sci. U.S.A.">
        <title>Obligate biotrophy features unraveled by the genomic analysis of rust fungi.</title>
        <authorList>
            <person name="Duplessis S."/>
            <person name="Cuomo C.A."/>
            <person name="Lin Y.-C."/>
            <person name="Aerts A."/>
            <person name="Tisserant E."/>
            <person name="Veneault-Fourrey C."/>
            <person name="Joly D.L."/>
            <person name="Hacquard S."/>
            <person name="Amselem J."/>
            <person name="Cantarel B.L."/>
            <person name="Chiu R."/>
            <person name="Coutinho P.M."/>
            <person name="Feau N."/>
            <person name="Field M."/>
            <person name="Frey P."/>
            <person name="Gelhaye E."/>
            <person name="Goldberg J."/>
            <person name="Grabherr M.G."/>
            <person name="Kodira C.D."/>
            <person name="Kohler A."/>
            <person name="Kuees U."/>
            <person name="Lindquist E.A."/>
            <person name="Lucas S.M."/>
            <person name="Mago R."/>
            <person name="Mauceli E."/>
            <person name="Morin E."/>
            <person name="Murat C."/>
            <person name="Pangilinan J.L."/>
            <person name="Park R."/>
            <person name="Pearson M."/>
            <person name="Quesneville H."/>
            <person name="Rouhier N."/>
            <person name="Sakthikumar S."/>
            <person name="Salamov A.A."/>
            <person name="Schmutz J."/>
            <person name="Selles B."/>
            <person name="Shapiro H."/>
            <person name="Tanguay P."/>
            <person name="Tuskan G.A."/>
            <person name="Henrissat B."/>
            <person name="Van de Peer Y."/>
            <person name="Rouze P."/>
            <person name="Ellis J.G."/>
            <person name="Dodds P.N."/>
            <person name="Schein J.E."/>
            <person name="Zhong S."/>
            <person name="Hamelin R.C."/>
            <person name="Grigoriev I.V."/>
            <person name="Szabo L.J."/>
            <person name="Martin F."/>
        </authorList>
    </citation>
    <scope>NUCLEOTIDE SEQUENCE [LARGE SCALE GENOMIC DNA]</scope>
    <source>
        <strain evidence="10">98AG31 / pathotype 3-4-7</strain>
    </source>
</reference>
<accession>F4S8A9</accession>
<proteinExistence type="inferred from homology"/>
<dbReference type="GO" id="GO:0005829">
    <property type="term" value="C:cytosol"/>
    <property type="evidence" value="ECO:0007669"/>
    <property type="project" value="TreeGrafter"/>
</dbReference>
<dbReference type="Proteomes" id="UP000001072">
    <property type="component" value="Unassembled WGS sequence"/>
</dbReference>
<evidence type="ECO:0000256" key="3">
    <source>
        <dbReference type="ARBA" id="ARBA00006743"/>
    </source>
</evidence>
<evidence type="ECO:0000313" key="9">
    <source>
        <dbReference type="EMBL" id="EGF99120.1"/>
    </source>
</evidence>
<comment type="similarity">
    <text evidence="3">Belongs to the methylenetetrahydrofolate reductase family.</text>
</comment>
<dbReference type="GO" id="GO:0004489">
    <property type="term" value="F:methylenetetrahydrofolate reductase [NAD(P)H] activity"/>
    <property type="evidence" value="ECO:0007669"/>
    <property type="project" value="InterPro"/>
</dbReference>
<dbReference type="RefSeq" id="XP_007417611.1">
    <property type="nucleotide sequence ID" value="XM_007417549.1"/>
</dbReference>
<dbReference type="OrthoDB" id="16284at2759"/>
<dbReference type="STRING" id="747676.F4S8A9"/>
<dbReference type="SUPFAM" id="SSF51730">
    <property type="entry name" value="FAD-linked oxidoreductase"/>
    <property type="match status" value="1"/>
</dbReference>
<dbReference type="eggNOG" id="KOG0564">
    <property type="taxonomic scope" value="Eukaryota"/>
</dbReference>
<dbReference type="VEuPathDB" id="FungiDB:MELLADRAFT_45803"/>
<evidence type="ECO:0000259" key="8">
    <source>
        <dbReference type="Pfam" id="PF21895"/>
    </source>
</evidence>
<dbReference type="GeneID" id="18928275"/>
<dbReference type="GO" id="GO:0035999">
    <property type="term" value="P:tetrahydrofolate interconversion"/>
    <property type="evidence" value="ECO:0007669"/>
    <property type="project" value="UniProtKB-UniPathway"/>
</dbReference>
<dbReference type="PANTHER" id="PTHR45754">
    <property type="entry name" value="METHYLENETETRAHYDROFOLATE REDUCTASE"/>
    <property type="match status" value="1"/>
</dbReference>
<name>F4S8A9_MELLP</name>
<dbReference type="HOGENOM" id="CLU_025841_2_2_1"/>
<dbReference type="AlphaFoldDB" id="F4S8A9"/>
<comment type="pathway">
    <text evidence="2 7">One-carbon metabolism; tetrahydrofolate interconversion.</text>
</comment>
<dbReference type="UniPathway" id="UPA00193"/>
<evidence type="ECO:0000256" key="4">
    <source>
        <dbReference type="ARBA" id="ARBA00022630"/>
    </source>
</evidence>
<protein>
    <recommendedName>
        <fullName evidence="8">MTHFR SAM-binding regulatory domain-containing protein</fullName>
    </recommendedName>
</protein>
<organism evidence="10">
    <name type="scientific">Melampsora larici-populina (strain 98AG31 / pathotype 3-4-7)</name>
    <name type="common">Poplar leaf rust fungus</name>
    <dbReference type="NCBI Taxonomy" id="747676"/>
    <lineage>
        <taxon>Eukaryota</taxon>
        <taxon>Fungi</taxon>
        <taxon>Dikarya</taxon>
        <taxon>Basidiomycota</taxon>
        <taxon>Pucciniomycotina</taxon>
        <taxon>Pucciniomycetes</taxon>
        <taxon>Pucciniales</taxon>
        <taxon>Melampsoraceae</taxon>
        <taxon>Melampsora</taxon>
    </lineage>
</organism>
<dbReference type="InterPro" id="IPR053806">
    <property type="entry name" value="MTHFR_C"/>
</dbReference>
<dbReference type="CDD" id="cd00537">
    <property type="entry name" value="MTHFR"/>
    <property type="match status" value="1"/>
</dbReference>
<evidence type="ECO:0000256" key="5">
    <source>
        <dbReference type="ARBA" id="ARBA00022827"/>
    </source>
</evidence>